<dbReference type="PROSITE" id="PS50082">
    <property type="entry name" value="WD_REPEATS_2"/>
    <property type="match status" value="2"/>
</dbReference>
<proteinExistence type="predicted"/>
<comment type="caution">
    <text evidence="3">The sequence shown here is derived from an EMBL/GenBank/DDBJ whole genome shotgun (WGS) entry which is preliminary data.</text>
</comment>
<dbReference type="GO" id="GO:0097361">
    <property type="term" value="C:cytosolic [4Fe-4S] assembly targeting complex"/>
    <property type="evidence" value="ECO:0007669"/>
    <property type="project" value="TreeGrafter"/>
</dbReference>
<protein>
    <recommendedName>
        <fullName evidence="5">WD40-repeat-containing domain</fullName>
    </recommendedName>
</protein>
<dbReference type="PANTHER" id="PTHR19920:SF0">
    <property type="entry name" value="CYTOSOLIC IRON-SULFUR PROTEIN ASSEMBLY PROTEIN CIAO1-RELATED"/>
    <property type="match status" value="1"/>
</dbReference>
<dbReference type="EMBL" id="CAJJDN010000036">
    <property type="protein sequence ID" value="CAD8077583.1"/>
    <property type="molecule type" value="Genomic_DNA"/>
</dbReference>
<gene>
    <name evidence="3" type="ORF">PSON_ATCC_30995.1.T0360202</name>
</gene>
<evidence type="ECO:0000313" key="4">
    <source>
        <dbReference type="Proteomes" id="UP000692954"/>
    </source>
</evidence>
<evidence type="ECO:0000313" key="3">
    <source>
        <dbReference type="EMBL" id="CAD8077583.1"/>
    </source>
</evidence>
<dbReference type="OrthoDB" id="406844at2759"/>
<feature type="repeat" description="WD" evidence="1">
    <location>
        <begin position="315"/>
        <end position="348"/>
    </location>
</feature>
<reference evidence="3" key="1">
    <citation type="submission" date="2021-01" db="EMBL/GenBank/DDBJ databases">
        <authorList>
            <consortium name="Genoscope - CEA"/>
            <person name="William W."/>
        </authorList>
    </citation>
    <scope>NUCLEOTIDE SEQUENCE</scope>
</reference>
<dbReference type="InterPro" id="IPR001680">
    <property type="entry name" value="WD40_rpt"/>
</dbReference>
<dbReference type="SMART" id="SM00320">
    <property type="entry name" value="WD40"/>
    <property type="match status" value="4"/>
</dbReference>
<evidence type="ECO:0000256" key="1">
    <source>
        <dbReference type="PROSITE-ProRule" id="PRU00221"/>
    </source>
</evidence>
<dbReference type="AlphaFoldDB" id="A0A8S1MJ25"/>
<keyword evidence="4" id="KW-1185">Reference proteome</keyword>
<accession>A0A8S1MJ25</accession>
<feature type="coiled-coil region" evidence="2">
    <location>
        <begin position="60"/>
        <end position="105"/>
    </location>
</feature>
<dbReference type="PROSITE" id="PS50294">
    <property type="entry name" value="WD_REPEATS_REGION"/>
    <property type="match status" value="1"/>
</dbReference>
<keyword evidence="2" id="KW-0175">Coiled coil</keyword>
<sequence>MYNLDSQIKSLKCSKEQHNNSEILELLLDDGIKLEDRFLCKFCIQIQNGWHKKTGIIPVLETIQQQYQDLEKHQTEQLNQEKKYLTQLQEDFKEFQTQIQSTLSEIENLILQLNKELEYTQRIIHINLIEEIELYIKEQTNKKNLDIIENFNQDIQNIKNSYNTKFENKIQNFNLLNCQIFSKYKNNQSRNQEEENKLLENNYVRQSKIKIIINNGKEKAIKLNYISEIQCLECSALAFDNETSKLVVCGGQKQIQILKMQDGIIKEKISTLQHNESIFSVVYSKNQNWLAVGTDLGIVKTWKLQNSEWESSPPQYSHKKSVFCLILSKNEDFLFSCSEDQSIIIWSLIIAQNKIQKKQQITTDKGSLFSLSLNDSENKLAACSRKDAIIICEKQSNNEWILKQIIQLPEKGFGFRLCFYGEDYLIFQPQNEGISKVYQLKDNIFEQRKELEIELQEKEQKDMIGLSPIQYNNFLDVMMLKHANCVYFIKKLSNQKFAIIGSSPKKQNIFHTFTVSQDGQYYAEWTNEKKIYIYRIDYQ</sequence>
<keyword evidence="1" id="KW-0853">WD repeat</keyword>
<evidence type="ECO:0008006" key="5">
    <source>
        <dbReference type="Google" id="ProtNLM"/>
    </source>
</evidence>
<name>A0A8S1MJ25_9CILI</name>
<evidence type="ECO:0000256" key="2">
    <source>
        <dbReference type="SAM" id="Coils"/>
    </source>
</evidence>
<organism evidence="3 4">
    <name type="scientific">Paramecium sonneborni</name>
    <dbReference type="NCBI Taxonomy" id="65129"/>
    <lineage>
        <taxon>Eukaryota</taxon>
        <taxon>Sar</taxon>
        <taxon>Alveolata</taxon>
        <taxon>Ciliophora</taxon>
        <taxon>Intramacronucleata</taxon>
        <taxon>Oligohymenophorea</taxon>
        <taxon>Peniculida</taxon>
        <taxon>Parameciidae</taxon>
        <taxon>Paramecium</taxon>
    </lineage>
</organism>
<dbReference type="PANTHER" id="PTHR19920">
    <property type="entry name" value="WD40 PROTEIN CIAO1"/>
    <property type="match status" value="1"/>
</dbReference>
<feature type="repeat" description="WD" evidence="1">
    <location>
        <begin position="271"/>
        <end position="312"/>
    </location>
</feature>
<dbReference type="Pfam" id="PF00400">
    <property type="entry name" value="WD40"/>
    <property type="match status" value="2"/>
</dbReference>
<dbReference type="GO" id="GO:0016226">
    <property type="term" value="P:iron-sulfur cluster assembly"/>
    <property type="evidence" value="ECO:0007669"/>
    <property type="project" value="TreeGrafter"/>
</dbReference>
<dbReference type="Proteomes" id="UP000692954">
    <property type="component" value="Unassembled WGS sequence"/>
</dbReference>